<sequence>MTVHGREACEPGPVKFEDAVPGPGHSVAGQGLEDDVLGRNPVGQGAGDLDPPEPGIGMQSGSRVMASATSIPPAPMASIPSEPAPVVWLSEPTRLWPGTPKHSMCTGCEIPLPGPE</sequence>
<dbReference type="HOGENOM" id="CLU_2095139_0_0_5"/>
<evidence type="ECO:0000313" key="2">
    <source>
        <dbReference type="EMBL" id="EPX76166.1"/>
    </source>
</evidence>
<dbReference type="AlphaFoldDB" id="S9Q4B3"/>
<protein>
    <submittedName>
        <fullName evidence="2">Uncharacterized protein</fullName>
    </submittedName>
</protein>
<evidence type="ECO:0000256" key="1">
    <source>
        <dbReference type="SAM" id="MobiDB-lite"/>
    </source>
</evidence>
<dbReference type="EMBL" id="APVH01000059">
    <property type="protein sequence ID" value="EPX76166.1"/>
    <property type="molecule type" value="Genomic_DNA"/>
</dbReference>
<feature type="region of interest" description="Disordered" evidence="1">
    <location>
        <begin position="1"/>
        <end position="69"/>
    </location>
</feature>
<evidence type="ECO:0000313" key="3">
    <source>
        <dbReference type="Proteomes" id="UP000015347"/>
    </source>
</evidence>
<reference evidence="3" key="1">
    <citation type="journal article" date="2014" name="Stand. Genomic Sci.">
        <title>Genome sequence of the exopolysaccharide-producing Salipiger mucosus type strain (DSM 16094(T)), a moderately halophilic member of the Roseobacter clade.</title>
        <authorList>
            <person name="Riedel T."/>
            <person name="Spring S."/>
            <person name="Fiebig A."/>
            <person name="Petersen J."/>
            <person name="Kyrpides N.C."/>
            <person name="Goker M."/>
            <person name="Klenk H.P."/>
        </authorList>
    </citation>
    <scope>NUCLEOTIDE SEQUENCE [LARGE SCALE GENOMIC DNA]</scope>
    <source>
        <strain evidence="3">DSM 16094</strain>
    </source>
</reference>
<accession>S9Q4B3</accession>
<organism evidence="2 3">
    <name type="scientific">Salipiger mucosus DSM 16094</name>
    <dbReference type="NCBI Taxonomy" id="1123237"/>
    <lineage>
        <taxon>Bacteria</taxon>
        <taxon>Pseudomonadati</taxon>
        <taxon>Pseudomonadota</taxon>
        <taxon>Alphaproteobacteria</taxon>
        <taxon>Rhodobacterales</taxon>
        <taxon>Roseobacteraceae</taxon>
        <taxon>Salipiger</taxon>
    </lineage>
</organism>
<dbReference type="Proteomes" id="UP000015347">
    <property type="component" value="Unassembled WGS sequence"/>
</dbReference>
<gene>
    <name evidence="2" type="ORF">Salmuc_01949</name>
</gene>
<proteinExistence type="predicted"/>
<name>S9Q4B3_9RHOB</name>
<comment type="caution">
    <text evidence="2">The sequence shown here is derived from an EMBL/GenBank/DDBJ whole genome shotgun (WGS) entry which is preliminary data.</text>
</comment>
<keyword evidence="3" id="KW-1185">Reference proteome</keyword>